<feature type="compositionally biased region" description="Low complexity" evidence="1">
    <location>
        <begin position="277"/>
        <end position="289"/>
    </location>
</feature>
<evidence type="ECO:0000256" key="1">
    <source>
        <dbReference type="SAM" id="MobiDB-lite"/>
    </source>
</evidence>
<dbReference type="AlphaFoldDB" id="A0A9D2M8A2"/>
<evidence type="ECO:0008006" key="5">
    <source>
        <dbReference type="Google" id="ProtNLM"/>
    </source>
</evidence>
<feature type="region of interest" description="Disordered" evidence="1">
    <location>
        <begin position="232"/>
        <end position="307"/>
    </location>
</feature>
<name>A0A9D2M8A2_9FIRM</name>
<evidence type="ECO:0000313" key="4">
    <source>
        <dbReference type="Proteomes" id="UP000886803"/>
    </source>
</evidence>
<dbReference type="EMBL" id="DWYG01000163">
    <property type="protein sequence ID" value="HJB42733.1"/>
    <property type="molecule type" value="Genomic_DNA"/>
</dbReference>
<protein>
    <recommendedName>
        <fullName evidence="5">Ice-structuring protein</fullName>
    </recommendedName>
</protein>
<comment type="caution">
    <text evidence="3">The sequence shown here is derived from an EMBL/GenBank/DDBJ whole genome shotgun (WGS) entry which is preliminary data.</text>
</comment>
<reference evidence="3" key="1">
    <citation type="journal article" date="2021" name="PeerJ">
        <title>Extensive microbial diversity within the chicken gut microbiome revealed by metagenomics and culture.</title>
        <authorList>
            <person name="Gilroy R."/>
            <person name="Ravi A."/>
            <person name="Getino M."/>
            <person name="Pursley I."/>
            <person name="Horton D.L."/>
            <person name="Alikhan N.F."/>
            <person name="Baker D."/>
            <person name="Gharbi K."/>
            <person name="Hall N."/>
            <person name="Watson M."/>
            <person name="Adriaenssens E.M."/>
            <person name="Foster-Nyarko E."/>
            <person name="Jarju S."/>
            <person name="Secka A."/>
            <person name="Antonio M."/>
            <person name="Oren A."/>
            <person name="Chaudhuri R.R."/>
            <person name="La Ragione R."/>
            <person name="Hildebrand F."/>
            <person name="Pallen M.J."/>
        </authorList>
    </citation>
    <scope>NUCLEOTIDE SEQUENCE</scope>
    <source>
        <strain evidence="3">ChiBcec8-13705</strain>
    </source>
</reference>
<evidence type="ECO:0000313" key="3">
    <source>
        <dbReference type="EMBL" id="HJB42733.1"/>
    </source>
</evidence>
<proteinExistence type="predicted"/>
<organism evidence="3 4">
    <name type="scientific">Candidatus Gemmiger avicola</name>
    <dbReference type="NCBI Taxonomy" id="2838605"/>
    <lineage>
        <taxon>Bacteria</taxon>
        <taxon>Bacillati</taxon>
        <taxon>Bacillota</taxon>
        <taxon>Clostridia</taxon>
        <taxon>Eubacteriales</taxon>
        <taxon>Gemmiger</taxon>
    </lineage>
</organism>
<reference evidence="3" key="2">
    <citation type="submission" date="2021-04" db="EMBL/GenBank/DDBJ databases">
        <authorList>
            <person name="Gilroy R."/>
        </authorList>
    </citation>
    <scope>NUCLEOTIDE SEQUENCE</scope>
    <source>
        <strain evidence="3">ChiBcec8-13705</strain>
    </source>
</reference>
<keyword evidence="2" id="KW-1133">Transmembrane helix</keyword>
<evidence type="ECO:0000256" key="2">
    <source>
        <dbReference type="SAM" id="Phobius"/>
    </source>
</evidence>
<gene>
    <name evidence="3" type="ORF">H9945_09575</name>
</gene>
<sequence length="307" mass="33901">MANSREEQLRNNRRLARQITGAIALVLVIIGLFTVLNWMVAAVRAALDDSDRRAMYEDRVYGLVMFDVPPFSDVSQVDETVFRQAAIWGTVYKAQSNGTLNDYERDEQTGSLILPQLEIDTYLTNLLGPDYQLTEGSFETEEFVYTYDETRQGYLVPVTGAVGLYTPEVERIWNEGGHTYVTVGYIPTLNNNTSGELSLTAPTEPTKYMDFVFTRGENRQWYLSALQESEMQPEAAATATPAPSTGVEDSQAIVENSLSTAAPTAIPEETVSEESSETTAPPEETAPPEQDAESTAPEDAGEPQPEE</sequence>
<keyword evidence="2" id="KW-0812">Transmembrane</keyword>
<keyword evidence="2" id="KW-0472">Membrane</keyword>
<feature type="compositionally biased region" description="Polar residues" evidence="1">
    <location>
        <begin position="253"/>
        <end position="262"/>
    </location>
</feature>
<dbReference type="Proteomes" id="UP000886803">
    <property type="component" value="Unassembled WGS sequence"/>
</dbReference>
<accession>A0A9D2M8A2</accession>
<feature type="transmembrane region" description="Helical" evidence="2">
    <location>
        <begin position="21"/>
        <end position="40"/>
    </location>
</feature>